<name>A0A4S4LPQ1_9AGAM</name>
<feature type="compositionally biased region" description="Polar residues" evidence="1">
    <location>
        <begin position="108"/>
        <end position="119"/>
    </location>
</feature>
<comment type="caution">
    <text evidence="2">The sequence shown here is derived from an EMBL/GenBank/DDBJ whole genome shotgun (WGS) entry which is preliminary data.</text>
</comment>
<proteinExistence type="predicted"/>
<dbReference type="EMBL" id="SGPL01000290">
    <property type="protein sequence ID" value="THH14252.1"/>
    <property type="molecule type" value="Genomic_DNA"/>
</dbReference>
<feature type="region of interest" description="Disordered" evidence="1">
    <location>
        <begin position="169"/>
        <end position="191"/>
    </location>
</feature>
<evidence type="ECO:0000313" key="3">
    <source>
        <dbReference type="Proteomes" id="UP000310158"/>
    </source>
</evidence>
<organism evidence="2 3">
    <name type="scientific">Bondarzewia mesenterica</name>
    <dbReference type="NCBI Taxonomy" id="1095465"/>
    <lineage>
        <taxon>Eukaryota</taxon>
        <taxon>Fungi</taxon>
        <taxon>Dikarya</taxon>
        <taxon>Basidiomycota</taxon>
        <taxon>Agaricomycotina</taxon>
        <taxon>Agaricomycetes</taxon>
        <taxon>Russulales</taxon>
        <taxon>Bondarzewiaceae</taxon>
        <taxon>Bondarzewia</taxon>
    </lineage>
</organism>
<evidence type="ECO:0000313" key="2">
    <source>
        <dbReference type="EMBL" id="THH14252.1"/>
    </source>
</evidence>
<reference evidence="2 3" key="1">
    <citation type="submission" date="2019-02" db="EMBL/GenBank/DDBJ databases">
        <title>Genome sequencing of the rare red list fungi Bondarzewia mesenterica.</title>
        <authorList>
            <person name="Buettner E."/>
            <person name="Kellner H."/>
        </authorList>
    </citation>
    <scope>NUCLEOTIDE SEQUENCE [LARGE SCALE GENOMIC DNA]</scope>
    <source>
        <strain evidence="2 3">DSM 108281</strain>
    </source>
</reference>
<keyword evidence="3" id="KW-1185">Reference proteome</keyword>
<sequence length="191" mass="20199">MATVVASSSPAFSSTTQSRHFLAPYRPVPHSQHNAYDAFASHAHGHGHGQKHTPTMASTSASWRMRAPAQPTLASAPASAPAPAPHSTSSSPSSSSRPSTPPTHDTHIPSSSRADAQTHSQHVTTSILVYIPTDLLCLASSPLINTVLSKSTHIVLDDLIAHHIWKRPRGTARKGGHRGHESTESDSSSSH</sequence>
<accession>A0A4S4LPQ1</accession>
<gene>
    <name evidence="2" type="ORF">EW146_g6061</name>
</gene>
<feature type="compositionally biased region" description="Polar residues" evidence="1">
    <location>
        <begin position="52"/>
        <end position="62"/>
    </location>
</feature>
<feature type="compositionally biased region" description="Low complexity" evidence="1">
    <location>
        <begin position="67"/>
        <end position="98"/>
    </location>
</feature>
<dbReference type="AlphaFoldDB" id="A0A4S4LPQ1"/>
<protein>
    <submittedName>
        <fullName evidence="2">Uncharacterized protein</fullName>
    </submittedName>
</protein>
<dbReference type="OrthoDB" id="3270371at2759"/>
<feature type="region of interest" description="Disordered" evidence="1">
    <location>
        <begin position="42"/>
        <end position="119"/>
    </location>
</feature>
<evidence type="ECO:0000256" key="1">
    <source>
        <dbReference type="SAM" id="MobiDB-lite"/>
    </source>
</evidence>
<dbReference type="Proteomes" id="UP000310158">
    <property type="component" value="Unassembled WGS sequence"/>
</dbReference>